<feature type="region of interest" description="Disordered" evidence="9">
    <location>
        <begin position="358"/>
        <end position="404"/>
    </location>
</feature>
<dbReference type="VEuPathDB" id="FungiDB:I303_03089"/>
<feature type="compositionally biased region" description="Basic and acidic residues" evidence="9">
    <location>
        <begin position="225"/>
        <end position="239"/>
    </location>
</feature>
<evidence type="ECO:0000313" key="11">
    <source>
        <dbReference type="EMBL" id="OBR87066.1"/>
    </source>
</evidence>
<evidence type="ECO:0000313" key="13">
    <source>
        <dbReference type="Proteomes" id="UP000078595"/>
    </source>
</evidence>
<feature type="compositionally biased region" description="Basic and acidic residues" evidence="9">
    <location>
        <begin position="47"/>
        <end position="63"/>
    </location>
</feature>
<dbReference type="EC" id="2.1.1.221" evidence="1"/>
<dbReference type="PANTHER" id="PTHR13563">
    <property type="entry name" value="TRNA (GUANINE-9-) METHYLTRANSFERASE"/>
    <property type="match status" value="1"/>
</dbReference>
<feature type="domain" description="SAM-dependent MTase TRM10-type" evidence="10">
    <location>
        <begin position="101"/>
        <end position="358"/>
    </location>
</feature>
<organism evidence="11">
    <name type="scientific">Kwoniella dejecticola CBS 10117</name>
    <dbReference type="NCBI Taxonomy" id="1296121"/>
    <lineage>
        <taxon>Eukaryota</taxon>
        <taxon>Fungi</taxon>
        <taxon>Dikarya</taxon>
        <taxon>Basidiomycota</taxon>
        <taxon>Agaricomycotina</taxon>
        <taxon>Tremellomycetes</taxon>
        <taxon>Tremellales</taxon>
        <taxon>Cryptococcaceae</taxon>
        <taxon>Kwoniella</taxon>
    </lineage>
</organism>
<comment type="catalytic activity">
    <reaction evidence="8">
        <text>guanosine(9) in tRNA + S-adenosyl-L-methionine = N(1)-methylguanosine(9) in tRNA + S-adenosyl-L-homocysteine + H(+)</text>
        <dbReference type="Rhea" id="RHEA:43156"/>
        <dbReference type="Rhea" id="RHEA-COMP:10367"/>
        <dbReference type="Rhea" id="RHEA-COMP:10368"/>
        <dbReference type="ChEBI" id="CHEBI:15378"/>
        <dbReference type="ChEBI" id="CHEBI:57856"/>
        <dbReference type="ChEBI" id="CHEBI:59789"/>
        <dbReference type="ChEBI" id="CHEBI:73542"/>
        <dbReference type="ChEBI" id="CHEBI:74269"/>
        <dbReference type="EC" id="2.1.1.221"/>
    </reaction>
</comment>
<keyword evidence="13" id="KW-1185">Reference proteome</keyword>
<accession>A0A1A6AAI1</accession>
<dbReference type="CDD" id="cd18089">
    <property type="entry name" value="SPOUT_Trm10-like"/>
    <property type="match status" value="1"/>
</dbReference>
<evidence type="ECO:0000256" key="6">
    <source>
        <dbReference type="ARBA" id="ARBA00031792"/>
    </source>
</evidence>
<evidence type="ECO:0000256" key="3">
    <source>
        <dbReference type="ARBA" id="ARBA00022603"/>
    </source>
</evidence>
<evidence type="ECO:0000256" key="4">
    <source>
        <dbReference type="ARBA" id="ARBA00022679"/>
    </source>
</evidence>
<protein>
    <recommendedName>
        <fullName evidence="2">tRNA (guanine(9)-N1)-methyltransferase</fullName>
        <ecNumber evidence="1">2.1.1.221</ecNumber>
    </recommendedName>
    <alternativeName>
        <fullName evidence="7">tRNA methyltransferase 10</fullName>
    </alternativeName>
    <alternativeName>
        <fullName evidence="6">tRNA(m1G9)-methyltransferase</fullName>
    </alternativeName>
</protein>
<dbReference type="GeneID" id="28966788"/>
<dbReference type="STRING" id="1296121.A0A1A6AAI1"/>
<reference evidence="12" key="3">
    <citation type="submission" date="2024-02" db="EMBL/GenBank/DDBJ databases">
        <title>Comparative genomics of Cryptococcus and Kwoniella reveals pathogenesis evolution and contrasting modes of karyotype evolution via chromosome fusion or intercentromeric recombination.</title>
        <authorList>
            <person name="Coelho M.A."/>
            <person name="David-Palma M."/>
            <person name="Shea T."/>
            <person name="Bowers K."/>
            <person name="McGinley-Smith S."/>
            <person name="Mohammad A.W."/>
            <person name="Gnirke A."/>
            <person name="Yurkov A.M."/>
            <person name="Nowrousian M."/>
            <person name="Sun S."/>
            <person name="Cuomo C.A."/>
            <person name="Heitman J."/>
        </authorList>
    </citation>
    <scope>NUCLEOTIDE SEQUENCE</scope>
    <source>
        <strain evidence="12">CBS 10117</strain>
    </source>
</reference>
<sequence length="415" mass="46564">MDEEALMNVHDEDVTSQAGPSTIPAVTANDRPEGMSKNAMKRAAKQARMEELKPLKRAAEKARRRERQSALSKGYAEGTLTEEDKAIYEKRKQLERDRKASKRKFDNGTLNDGESWSGGVVLDLGFDDLMNEQEISSMTSQIAYCYSSNRTVTKPIKSIIHTSFSPSASPRLWTKMSDRNWHRWSRSVWWHQGVKELSAALSSSSPSDITFSSNPMEPLDAGHSIGDRAGEGEEKKEGINLENYLTGPKLPEGLKSGTHKLVYLSADAEEELTTLSEDEVYVIGGIVDRNRYKNLCQNKAELLGIRTARLPIGQFIDNLPTRKVLTVNQVFDILLQYIQQNDWRKAFETVIPQRKYHESKKAKHAHNAQLQQQQQQTGSSGIQADVPCQASDNEDPVDVDTGLDSAEIIVQNERT</sequence>
<reference evidence="12" key="2">
    <citation type="submission" date="2013-07" db="EMBL/GenBank/DDBJ databases">
        <authorList>
            <consortium name="The Broad Institute Genome Sequencing Platform"/>
            <person name="Cuomo C."/>
            <person name="Litvintseva A."/>
            <person name="Chen Y."/>
            <person name="Heitman J."/>
            <person name="Sun S."/>
            <person name="Springer D."/>
            <person name="Dromer F."/>
            <person name="Young S.K."/>
            <person name="Zeng Q."/>
            <person name="Gargeya S."/>
            <person name="Fitzgerald M."/>
            <person name="Abouelleil A."/>
            <person name="Alvarado L."/>
            <person name="Berlin A.M."/>
            <person name="Chapman S.B."/>
            <person name="Dewar J."/>
            <person name="Goldberg J."/>
            <person name="Griggs A."/>
            <person name="Gujja S."/>
            <person name="Hansen M."/>
            <person name="Howarth C."/>
            <person name="Imamovic A."/>
            <person name="Larimer J."/>
            <person name="McCowan C."/>
            <person name="Murphy C."/>
            <person name="Pearson M."/>
            <person name="Priest M."/>
            <person name="Roberts A."/>
            <person name="Saif S."/>
            <person name="Shea T."/>
            <person name="Sykes S."/>
            <person name="Wortman J."/>
            <person name="Nusbaum C."/>
            <person name="Birren B."/>
        </authorList>
    </citation>
    <scope>NUCLEOTIDE SEQUENCE</scope>
    <source>
        <strain evidence="12">CBS 10117</strain>
    </source>
</reference>
<dbReference type="RefSeq" id="XP_018264908.1">
    <property type="nucleotide sequence ID" value="XM_018406414.1"/>
</dbReference>
<dbReference type="PROSITE" id="PS51675">
    <property type="entry name" value="SAM_MT_TRM10"/>
    <property type="match status" value="1"/>
</dbReference>
<feature type="region of interest" description="Disordered" evidence="9">
    <location>
        <begin position="1"/>
        <end position="76"/>
    </location>
</feature>
<dbReference type="AlphaFoldDB" id="A0A1A6AAI1"/>
<dbReference type="GO" id="GO:0005634">
    <property type="term" value="C:nucleus"/>
    <property type="evidence" value="ECO:0007669"/>
    <property type="project" value="TreeGrafter"/>
</dbReference>
<dbReference type="InterPro" id="IPR038459">
    <property type="entry name" value="MT_TRM10-typ_sf"/>
</dbReference>
<keyword evidence="5" id="KW-0949">S-adenosyl-L-methionine</keyword>
<dbReference type="PANTHER" id="PTHR13563:SF13">
    <property type="entry name" value="TRNA METHYLTRANSFERASE 10 HOMOLOG A"/>
    <property type="match status" value="1"/>
</dbReference>
<proteinExistence type="predicted"/>
<dbReference type="Gene3D" id="3.40.1280.30">
    <property type="match status" value="1"/>
</dbReference>
<evidence type="ECO:0000256" key="5">
    <source>
        <dbReference type="ARBA" id="ARBA00022691"/>
    </source>
</evidence>
<dbReference type="EMBL" id="CP144532">
    <property type="protein sequence ID" value="WWC60496.1"/>
    <property type="molecule type" value="Genomic_DNA"/>
</dbReference>
<name>A0A1A6AAI1_9TREE</name>
<dbReference type="Proteomes" id="UP000078595">
    <property type="component" value="Chromosome 3"/>
</dbReference>
<evidence type="ECO:0000259" key="10">
    <source>
        <dbReference type="PROSITE" id="PS51675"/>
    </source>
</evidence>
<keyword evidence="4" id="KW-0808">Transferase</keyword>
<reference evidence="11" key="1">
    <citation type="submission" date="2013-07" db="EMBL/GenBank/DDBJ databases">
        <title>The Genome Sequence of Cryptococcus dejecticola CBS10117.</title>
        <authorList>
            <consortium name="The Broad Institute Genome Sequencing Platform"/>
            <person name="Cuomo C."/>
            <person name="Litvintseva A."/>
            <person name="Chen Y."/>
            <person name="Heitman J."/>
            <person name="Sun S."/>
            <person name="Springer D."/>
            <person name="Dromer F."/>
            <person name="Young S.K."/>
            <person name="Zeng Q."/>
            <person name="Gargeya S."/>
            <person name="Fitzgerald M."/>
            <person name="Abouelleil A."/>
            <person name="Alvarado L."/>
            <person name="Berlin A.M."/>
            <person name="Chapman S.B."/>
            <person name="Dewar J."/>
            <person name="Goldberg J."/>
            <person name="Griggs A."/>
            <person name="Gujja S."/>
            <person name="Hansen M."/>
            <person name="Howarth C."/>
            <person name="Imamovic A."/>
            <person name="Larimer J."/>
            <person name="McCowan C."/>
            <person name="Murphy C."/>
            <person name="Pearson M."/>
            <person name="Priest M."/>
            <person name="Roberts A."/>
            <person name="Saif S."/>
            <person name="Shea T."/>
            <person name="Sykes S."/>
            <person name="Wortman J."/>
            <person name="Nusbaum C."/>
            <person name="Birren B."/>
        </authorList>
    </citation>
    <scope>NUCLEOTIDE SEQUENCE [LARGE SCALE GENOMIC DNA]</scope>
    <source>
        <strain evidence="11">CBS 10117</strain>
    </source>
</reference>
<evidence type="ECO:0000256" key="1">
    <source>
        <dbReference type="ARBA" id="ARBA00012797"/>
    </source>
</evidence>
<gene>
    <name evidence="11" type="ORF">I303_03089</name>
    <name evidence="12" type="ORF">I303_103069</name>
</gene>
<dbReference type="GO" id="GO:0002939">
    <property type="term" value="P:tRNA N1-guanine methylation"/>
    <property type="evidence" value="ECO:0007669"/>
    <property type="project" value="TreeGrafter"/>
</dbReference>
<dbReference type="OrthoDB" id="278300at2759"/>
<keyword evidence="3" id="KW-0489">Methyltransferase</keyword>
<dbReference type="GO" id="GO:0052905">
    <property type="term" value="F:tRNA (guanosine(9)-N1)-methyltransferase activity"/>
    <property type="evidence" value="ECO:0007669"/>
    <property type="project" value="UniProtKB-EC"/>
</dbReference>
<dbReference type="EMBL" id="KI894029">
    <property type="protein sequence ID" value="OBR87066.1"/>
    <property type="molecule type" value="Genomic_DNA"/>
</dbReference>
<evidence type="ECO:0000256" key="2">
    <source>
        <dbReference type="ARBA" id="ARBA00020451"/>
    </source>
</evidence>
<evidence type="ECO:0000313" key="12">
    <source>
        <dbReference type="EMBL" id="WWC60496.1"/>
    </source>
</evidence>
<dbReference type="InterPro" id="IPR028564">
    <property type="entry name" value="MT_TRM10-typ"/>
</dbReference>
<feature type="region of interest" description="Disordered" evidence="9">
    <location>
        <begin position="205"/>
        <end position="242"/>
    </location>
</feature>
<dbReference type="GO" id="GO:0000049">
    <property type="term" value="F:tRNA binding"/>
    <property type="evidence" value="ECO:0007669"/>
    <property type="project" value="TreeGrafter"/>
</dbReference>
<dbReference type="InterPro" id="IPR007356">
    <property type="entry name" value="tRNA_m1G_MeTrfase_euk"/>
</dbReference>
<dbReference type="KEGG" id="kdj:28966788"/>
<evidence type="ECO:0000256" key="7">
    <source>
        <dbReference type="ARBA" id="ARBA00032166"/>
    </source>
</evidence>
<evidence type="ECO:0000256" key="9">
    <source>
        <dbReference type="SAM" id="MobiDB-lite"/>
    </source>
</evidence>
<evidence type="ECO:0000256" key="8">
    <source>
        <dbReference type="ARBA" id="ARBA00048434"/>
    </source>
</evidence>